<dbReference type="PANTHER" id="PTHR24404">
    <property type="entry name" value="ZINC FINGER PROTEIN"/>
    <property type="match status" value="1"/>
</dbReference>
<evidence type="ECO:0000256" key="1">
    <source>
        <dbReference type="ARBA" id="ARBA00004123"/>
    </source>
</evidence>
<feature type="domain" description="C2H2-type" evidence="13">
    <location>
        <begin position="242"/>
        <end position="265"/>
    </location>
</feature>
<feature type="domain" description="C2H2-type" evidence="13">
    <location>
        <begin position="186"/>
        <end position="213"/>
    </location>
</feature>
<keyword evidence="8" id="KW-0804">Transcription</keyword>
<keyword evidence="4 11" id="KW-0863">Zinc-finger</keyword>
<gene>
    <name evidence="14" type="primary">IKZF3</name>
</gene>
<evidence type="ECO:0000256" key="10">
    <source>
        <dbReference type="ARBA" id="ARBA00038390"/>
    </source>
</evidence>
<dbReference type="AlphaFoldDB" id="A0A8C4XGZ5"/>
<dbReference type="FunFam" id="3.30.160.60:FF:000124">
    <property type="entry name" value="IKAROS family zinc finger 4"/>
    <property type="match status" value="1"/>
</dbReference>
<dbReference type="Pfam" id="PF00096">
    <property type="entry name" value="zf-C2H2"/>
    <property type="match status" value="2"/>
</dbReference>
<evidence type="ECO:0000256" key="2">
    <source>
        <dbReference type="ARBA" id="ARBA00022723"/>
    </source>
</evidence>
<protein>
    <submittedName>
        <fullName evidence="14">IKAROS family zinc finger 3</fullName>
    </submittedName>
</protein>
<evidence type="ECO:0000259" key="13">
    <source>
        <dbReference type="PROSITE" id="PS50157"/>
    </source>
</evidence>
<evidence type="ECO:0000313" key="15">
    <source>
        <dbReference type="Proteomes" id="UP000694620"/>
    </source>
</evidence>
<keyword evidence="7" id="KW-0238">DNA-binding</keyword>
<dbReference type="PANTHER" id="PTHR24404:SF23">
    <property type="entry name" value="ZINC FINGER PROTEIN AIOLOS"/>
    <property type="match status" value="1"/>
</dbReference>
<evidence type="ECO:0000256" key="12">
    <source>
        <dbReference type="SAM" id="MobiDB-lite"/>
    </source>
</evidence>
<evidence type="ECO:0000256" key="7">
    <source>
        <dbReference type="ARBA" id="ARBA00023125"/>
    </source>
</evidence>
<dbReference type="GO" id="GO:0003700">
    <property type="term" value="F:DNA-binding transcription factor activity"/>
    <property type="evidence" value="ECO:0007669"/>
    <property type="project" value="TreeGrafter"/>
</dbReference>
<dbReference type="PROSITE" id="PS50157">
    <property type="entry name" value="ZINC_FINGER_C2H2_2"/>
    <property type="match status" value="4"/>
</dbReference>
<feature type="region of interest" description="Disordered" evidence="12">
    <location>
        <begin position="1"/>
        <end position="21"/>
    </location>
</feature>
<dbReference type="GO" id="GO:0006357">
    <property type="term" value="P:regulation of transcription by RNA polymerase II"/>
    <property type="evidence" value="ECO:0007669"/>
    <property type="project" value="TreeGrafter"/>
</dbReference>
<dbReference type="SMART" id="SM00355">
    <property type="entry name" value="ZnF_C2H2"/>
    <property type="match status" value="6"/>
</dbReference>
<keyword evidence="2" id="KW-0479">Metal-binding</keyword>
<name>A0A8C4XGZ5_ERPCA</name>
<dbReference type="GO" id="GO:0000978">
    <property type="term" value="F:RNA polymerase II cis-regulatory region sequence-specific DNA binding"/>
    <property type="evidence" value="ECO:0007669"/>
    <property type="project" value="TreeGrafter"/>
</dbReference>
<sequence length="552" mass="62491">MTSRCSLQVRRGKGNLPRSRLGFSSVNRHVQLGVATRVAASTTENSLKMESDDSQEQRHSSDSQQMSLDLRIQASLDETETSDSDRNPTELAKKTSQEEDAAEVKVKNEQEDDDSEIQEMDGGGDEPEGLQYMEYRDYTHLESQDDSCSSPRTTSRKLTCEICGLACVSLNVLLVHKRSHTGERPFHCNQCGASFTQKGNLLRHIKLHSGEKPFKCHLCSYACRRRDALSGHLRTHSVEKPYKCNYCGRSYKQRSSLEEHKERCHIYMQNKGLEVEPEESRQAKTQMGTERALVLDRLASNVAKRKSSMPQKFIGDQRLCMDINYNNSLIYGKESELLQRGLIDPSMSYLGPEGLRTLIQTPPAGPPPPEMVPVISSVFPLSLSRAELSNGHESEGGNHHHQRVKRQLSNQRPSPSNSGHESPDAEVGQQDERIHGHSMYNLGHLLIPRLRNGMHHPHPLKDLQSRSYESIKPPVLSSGEVFKVINGDGEAIGVYRCEHCRILFLDYVMFTIHMGCHGFRDPFECNVCGYRSQDRYEFSSHIARGEHRFMLK</sequence>
<evidence type="ECO:0000256" key="9">
    <source>
        <dbReference type="ARBA" id="ARBA00023242"/>
    </source>
</evidence>
<dbReference type="PROSITE" id="PS00028">
    <property type="entry name" value="ZINC_FINGER_C2H2_1"/>
    <property type="match status" value="5"/>
</dbReference>
<comment type="subcellular location">
    <subcellularLocation>
        <location evidence="1">Nucleus</location>
    </subcellularLocation>
</comment>
<feature type="compositionally biased region" description="Acidic residues" evidence="12">
    <location>
        <begin position="110"/>
        <end position="128"/>
    </location>
</feature>
<feature type="compositionally biased region" description="Polar residues" evidence="12">
    <location>
        <begin position="407"/>
        <end position="420"/>
    </location>
</feature>
<keyword evidence="9" id="KW-0539">Nucleus</keyword>
<evidence type="ECO:0000256" key="6">
    <source>
        <dbReference type="ARBA" id="ARBA00023015"/>
    </source>
</evidence>
<proteinExistence type="inferred from homology"/>
<evidence type="ECO:0000256" key="4">
    <source>
        <dbReference type="ARBA" id="ARBA00022771"/>
    </source>
</evidence>
<evidence type="ECO:0000256" key="11">
    <source>
        <dbReference type="PROSITE-ProRule" id="PRU00042"/>
    </source>
</evidence>
<evidence type="ECO:0000256" key="8">
    <source>
        <dbReference type="ARBA" id="ARBA00023163"/>
    </source>
</evidence>
<feature type="domain" description="C2H2-type" evidence="13">
    <location>
        <begin position="214"/>
        <end position="241"/>
    </location>
</feature>
<keyword evidence="6" id="KW-0805">Transcription regulation</keyword>
<dbReference type="GO" id="GO:0008270">
    <property type="term" value="F:zinc ion binding"/>
    <property type="evidence" value="ECO:0007669"/>
    <property type="project" value="UniProtKB-KW"/>
</dbReference>
<reference evidence="14" key="3">
    <citation type="submission" date="2025-09" db="UniProtKB">
        <authorList>
            <consortium name="Ensembl"/>
        </authorList>
    </citation>
    <scope>IDENTIFICATION</scope>
</reference>
<reference evidence="14" key="1">
    <citation type="submission" date="2021-06" db="EMBL/GenBank/DDBJ databases">
        <authorList>
            <consortium name="Wellcome Sanger Institute Data Sharing"/>
        </authorList>
    </citation>
    <scope>NUCLEOTIDE SEQUENCE [LARGE SCALE GENOMIC DNA]</scope>
</reference>
<dbReference type="Gene3D" id="3.30.160.60">
    <property type="entry name" value="Classic Zinc Finger"/>
    <property type="match status" value="5"/>
</dbReference>
<evidence type="ECO:0000313" key="14">
    <source>
        <dbReference type="Ensembl" id="ENSECRP00000030138.1"/>
    </source>
</evidence>
<feature type="region of interest" description="Disordered" evidence="12">
    <location>
        <begin position="388"/>
        <end position="429"/>
    </location>
</feature>
<dbReference type="SUPFAM" id="SSF57667">
    <property type="entry name" value="beta-beta-alpha zinc fingers"/>
    <property type="match status" value="3"/>
</dbReference>
<dbReference type="InterPro" id="IPR050589">
    <property type="entry name" value="Ikaros_C2H2-ZF"/>
</dbReference>
<feature type="compositionally biased region" description="Basic and acidic residues" evidence="12">
    <location>
        <begin position="47"/>
        <end position="61"/>
    </location>
</feature>
<evidence type="ECO:0000256" key="3">
    <source>
        <dbReference type="ARBA" id="ARBA00022737"/>
    </source>
</evidence>
<organism evidence="14 15">
    <name type="scientific">Erpetoichthys calabaricus</name>
    <name type="common">Rope fish</name>
    <name type="synonym">Calamoichthys calabaricus</name>
    <dbReference type="NCBI Taxonomy" id="27687"/>
    <lineage>
        <taxon>Eukaryota</taxon>
        <taxon>Metazoa</taxon>
        <taxon>Chordata</taxon>
        <taxon>Craniata</taxon>
        <taxon>Vertebrata</taxon>
        <taxon>Euteleostomi</taxon>
        <taxon>Actinopterygii</taxon>
        <taxon>Polypteriformes</taxon>
        <taxon>Polypteridae</taxon>
        <taxon>Erpetoichthys</taxon>
    </lineage>
</organism>
<keyword evidence="5" id="KW-0862">Zinc</keyword>
<dbReference type="InterPro" id="IPR013087">
    <property type="entry name" value="Znf_C2H2_type"/>
</dbReference>
<dbReference type="GO" id="GO:0005634">
    <property type="term" value="C:nucleus"/>
    <property type="evidence" value="ECO:0007669"/>
    <property type="project" value="UniProtKB-SubCell"/>
</dbReference>
<reference evidence="14" key="2">
    <citation type="submission" date="2025-08" db="UniProtKB">
        <authorList>
            <consortium name="Ensembl"/>
        </authorList>
    </citation>
    <scope>IDENTIFICATION</scope>
</reference>
<feature type="region of interest" description="Disordered" evidence="12">
    <location>
        <begin position="41"/>
        <end position="130"/>
    </location>
</feature>
<dbReference type="Proteomes" id="UP000694620">
    <property type="component" value="Chromosome 14"/>
</dbReference>
<evidence type="ECO:0000256" key="5">
    <source>
        <dbReference type="ARBA" id="ARBA00022833"/>
    </source>
</evidence>
<dbReference type="GeneTree" id="ENSGT00940000160462"/>
<accession>A0A8C4XGZ5</accession>
<dbReference type="FunFam" id="3.30.160.60:FF:000265">
    <property type="entry name" value="IKAROS family zinc finger 1"/>
    <property type="match status" value="1"/>
</dbReference>
<dbReference type="Ensembl" id="ENSECRT00000030780.1">
    <property type="protein sequence ID" value="ENSECRP00000030138.1"/>
    <property type="gene ID" value="ENSECRG00000020457.1"/>
</dbReference>
<dbReference type="FunFam" id="3.30.160.60:FF:000073">
    <property type="entry name" value="IKAROS family zinc finger 1"/>
    <property type="match status" value="1"/>
</dbReference>
<dbReference type="FunFam" id="3.30.160.60:FF:000525">
    <property type="entry name" value="IKAROS family zinc finger 1"/>
    <property type="match status" value="1"/>
</dbReference>
<dbReference type="InterPro" id="IPR036236">
    <property type="entry name" value="Znf_C2H2_sf"/>
</dbReference>
<dbReference type="OrthoDB" id="6417347at2759"/>
<keyword evidence="15" id="KW-1185">Reference proteome</keyword>
<comment type="similarity">
    <text evidence="10">Belongs to the Ikaros C2H2-type zinc-finger protein family.</text>
</comment>
<keyword evidence="3" id="KW-0677">Repeat</keyword>
<feature type="domain" description="C2H2-type" evidence="13">
    <location>
        <begin position="158"/>
        <end position="185"/>
    </location>
</feature>
<feature type="compositionally biased region" description="Basic and acidic residues" evidence="12">
    <location>
        <begin position="83"/>
        <end position="109"/>
    </location>
</feature>